<organism evidence="1 2">
    <name type="scientific">Sphaeroforma arctica JP610</name>
    <dbReference type="NCBI Taxonomy" id="667725"/>
    <lineage>
        <taxon>Eukaryota</taxon>
        <taxon>Ichthyosporea</taxon>
        <taxon>Ichthyophonida</taxon>
        <taxon>Sphaeroforma</taxon>
    </lineage>
</organism>
<dbReference type="Proteomes" id="UP000054560">
    <property type="component" value="Unassembled WGS sequence"/>
</dbReference>
<accession>A0A0L0G5G0</accession>
<dbReference type="RefSeq" id="XP_014158167.1">
    <property type="nucleotide sequence ID" value="XM_014302692.1"/>
</dbReference>
<keyword evidence="2" id="KW-1185">Reference proteome</keyword>
<evidence type="ECO:0000313" key="1">
    <source>
        <dbReference type="EMBL" id="KNC84265.1"/>
    </source>
</evidence>
<gene>
    <name evidence="1" type="ORF">SARC_03513</name>
</gene>
<protein>
    <submittedName>
        <fullName evidence="1">Uncharacterized protein</fullName>
    </submittedName>
</protein>
<sequence length="72" mass="7972">MATKAFASVKSLQPFQRFGPTAAGLALIPFLPMICDEPVEKIVDTAFDTLWPTKKHARQDLVESAPETKKEL</sequence>
<dbReference type="InterPro" id="IPR019560">
    <property type="entry name" value="Mitochondrial_18_kDa_protein"/>
</dbReference>
<reference evidence="1 2" key="1">
    <citation type="submission" date="2011-02" db="EMBL/GenBank/DDBJ databases">
        <title>The Genome Sequence of Sphaeroforma arctica JP610.</title>
        <authorList>
            <consortium name="The Broad Institute Genome Sequencing Platform"/>
            <person name="Russ C."/>
            <person name="Cuomo C."/>
            <person name="Young S.K."/>
            <person name="Zeng Q."/>
            <person name="Gargeya S."/>
            <person name="Alvarado L."/>
            <person name="Berlin A."/>
            <person name="Chapman S.B."/>
            <person name="Chen Z."/>
            <person name="Freedman E."/>
            <person name="Gellesch M."/>
            <person name="Goldberg J."/>
            <person name="Griggs A."/>
            <person name="Gujja S."/>
            <person name="Heilman E."/>
            <person name="Heiman D."/>
            <person name="Howarth C."/>
            <person name="Mehta T."/>
            <person name="Neiman D."/>
            <person name="Pearson M."/>
            <person name="Roberts A."/>
            <person name="Saif S."/>
            <person name="Shea T."/>
            <person name="Shenoy N."/>
            <person name="Sisk P."/>
            <person name="Stolte C."/>
            <person name="Sykes S."/>
            <person name="White J."/>
            <person name="Yandava C."/>
            <person name="Burger G."/>
            <person name="Gray M.W."/>
            <person name="Holland P.W.H."/>
            <person name="King N."/>
            <person name="Lang F.B.F."/>
            <person name="Roger A.J."/>
            <person name="Ruiz-Trillo I."/>
            <person name="Haas B."/>
            <person name="Nusbaum C."/>
            <person name="Birren B."/>
        </authorList>
    </citation>
    <scope>NUCLEOTIDE SEQUENCE [LARGE SCALE GENOMIC DNA]</scope>
    <source>
        <strain evidence="1 2">JP610</strain>
    </source>
</reference>
<evidence type="ECO:0000313" key="2">
    <source>
        <dbReference type="Proteomes" id="UP000054560"/>
    </source>
</evidence>
<dbReference type="Pfam" id="PF10558">
    <property type="entry name" value="MTP18"/>
    <property type="match status" value="1"/>
</dbReference>
<name>A0A0L0G5G0_9EUKA</name>
<dbReference type="EMBL" id="KQ241776">
    <property type="protein sequence ID" value="KNC84265.1"/>
    <property type="molecule type" value="Genomic_DNA"/>
</dbReference>
<dbReference type="OrthoDB" id="424969at2759"/>
<proteinExistence type="predicted"/>
<dbReference type="AlphaFoldDB" id="A0A0L0G5G0"/>
<dbReference type="GeneID" id="25904017"/>